<dbReference type="InterPro" id="IPR050879">
    <property type="entry name" value="Acyltransferase_3"/>
</dbReference>
<feature type="transmembrane region" description="Helical" evidence="3">
    <location>
        <begin position="12"/>
        <end position="31"/>
    </location>
</feature>
<feature type="transmembrane region" description="Helical" evidence="3">
    <location>
        <begin position="317"/>
        <end position="334"/>
    </location>
</feature>
<keyword evidence="5" id="KW-0808">Transferase</keyword>
<comment type="caution">
    <text evidence="5">The sequence shown here is derived from an EMBL/GenBank/DDBJ whole genome shotgun (WGS) entry which is preliminary data.</text>
</comment>
<feature type="transmembrane region" description="Helical" evidence="3">
    <location>
        <begin position="158"/>
        <end position="180"/>
    </location>
</feature>
<feature type="transmembrane region" description="Helical" evidence="3">
    <location>
        <begin position="272"/>
        <end position="296"/>
    </location>
</feature>
<feature type="domain" description="Acyltransferase 3" evidence="4">
    <location>
        <begin position="7"/>
        <end position="356"/>
    </location>
</feature>
<proteinExistence type="inferred from homology"/>
<dbReference type="EMBL" id="NUUR01000031">
    <property type="protein sequence ID" value="PHG82461.1"/>
    <property type="molecule type" value="Genomic_DNA"/>
</dbReference>
<keyword evidence="3" id="KW-0472">Membrane</keyword>
<protein>
    <submittedName>
        <fullName evidence="5">Acyltransferase</fullName>
    </submittedName>
</protein>
<comment type="similarity">
    <text evidence="2">Belongs to the acyltransferase 3 family.</text>
</comment>
<gene>
    <name evidence="5" type="ORF">COI69_12195</name>
</gene>
<dbReference type="InterPro" id="IPR002656">
    <property type="entry name" value="Acyl_transf_3_dom"/>
</dbReference>
<keyword evidence="3" id="KW-1133">Transmembrane helix</keyword>
<dbReference type="Proteomes" id="UP000225135">
    <property type="component" value="Unassembled WGS sequence"/>
</dbReference>
<keyword evidence="5" id="KW-0012">Acyltransferase</keyword>
<feature type="transmembrane region" description="Helical" evidence="3">
    <location>
        <begin position="218"/>
        <end position="235"/>
    </location>
</feature>
<dbReference type="RefSeq" id="WP_016083904.1">
    <property type="nucleotide sequence ID" value="NZ_NUQH01000089.1"/>
</dbReference>
<name>A0A9X7E7D8_BACCE</name>
<dbReference type="GO" id="GO:0016747">
    <property type="term" value="F:acyltransferase activity, transferring groups other than amino-acyl groups"/>
    <property type="evidence" value="ECO:0007669"/>
    <property type="project" value="InterPro"/>
</dbReference>
<feature type="transmembrane region" description="Helical" evidence="3">
    <location>
        <begin position="98"/>
        <end position="116"/>
    </location>
</feature>
<evidence type="ECO:0000256" key="3">
    <source>
        <dbReference type="SAM" id="Phobius"/>
    </source>
</evidence>
<evidence type="ECO:0000313" key="6">
    <source>
        <dbReference type="Proteomes" id="UP000225135"/>
    </source>
</evidence>
<keyword evidence="3" id="KW-0812">Transmembrane</keyword>
<reference evidence="5 6" key="1">
    <citation type="submission" date="2017-09" db="EMBL/GenBank/DDBJ databases">
        <title>Large-scale bioinformatics analysis of Bacillus genomes uncovers conserved roles of natural products in bacterial physiology.</title>
        <authorList>
            <consortium name="Agbiome Team Llc"/>
            <person name="Bleich R.M."/>
            <person name="Grubbs K.J."/>
            <person name="Santa Maria K.C."/>
            <person name="Allen S.E."/>
            <person name="Farag S."/>
            <person name="Shank E.A."/>
            <person name="Bowers A."/>
        </authorList>
    </citation>
    <scope>NUCLEOTIDE SEQUENCE [LARGE SCALE GENOMIC DNA]</scope>
    <source>
        <strain evidence="5 6">AFS029792</strain>
    </source>
</reference>
<feature type="transmembrane region" description="Helical" evidence="3">
    <location>
        <begin position="340"/>
        <end position="362"/>
    </location>
</feature>
<evidence type="ECO:0000313" key="5">
    <source>
        <dbReference type="EMBL" id="PHG82461.1"/>
    </source>
</evidence>
<sequence>MKRHLVQLDSLRGMAAMTVVFGHLLYIYPYFEPNTSQNMEYFWLNIVKYSPLHIIFDGHGAVILFFVLSGFVLALPYYRENFESQYIPYIIKRFFRIYVPYIIMLAFASLLAFPFIGDLVQEGSDFVTRIWSTEIGIQDILNHILFIGSYDTKQLNPVIWSLIHEMRISIIFPFIMMVVLRFNWKNVICFAGFLSIIGFIVLRIPILSIGGLTSLGYTIHYIGIFMVGALLAKYYQTIVHWLKEKNTFFKGFLLLLAVCLYSYSFLFYNVSLAHIFIIDDWFTVIGAIIFISISLASIRLTNVLKWKPIHYIGEISYSLYLVHLPIILFMVHLLDNLIPTSLILLLSFMNSLLFASLSYYFVEIPSIKMGAKIAEKKKENSN</sequence>
<dbReference type="Pfam" id="PF01757">
    <property type="entry name" value="Acyl_transf_3"/>
    <property type="match status" value="1"/>
</dbReference>
<accession>A0A9X7E7D8</accession>
<feature type="transmembrane region" description="Helical" evidence="3">
    <location>
        <begin position="187"/>
        <end position="206"/>
    </location>
</feature>
<evidence type="ECO:0000259" key="4">
    <source>
        <dbReference type="Pfam" id="PF01757"/>
    </source>
</evidence>
<dbReference type="GO" id="GO:0009103">
    <property type="term" value="P:lipopolysaccharide biosynthetic process"/>
    <property type="evidence" value="ECO:0007669"/>
    <property type="project" value="TreeGrafter"/>
</dbReference>
<evidence type="ECO:0000256" key="2">
    <source>
        <dbReference type="ARBA" id="ARBA00007400"/>
    </source>
</evidence>
<dbReference type="PANTHER" id="PTHR23028:SF53">
    <property type="entry name" value="ACYL_TRANSF_3 DOMAIN-CONTAINING PROTEIN"/>
    <property type="match status" value="1"/>
</dbReference>
<dbReference type="GO" id="GO:0016020">
    <property type="term" value="C:membrane"/>
    <property type="evidence" value="ECO:0007669"/>
    <property type="project" value="TreeGrafter"/>
</dbReference>
<dbReference type="AlphaFoldDB" id="A0A9X7E7D8"/>
<organism evidence="5 6">
    <name type="scientific">Bacillus cereus</name>
    <dbReference type="NCBI Taxonomy" id="1396"/>
    <lineage>
        <taxon>Bacteria</taxon>
        <taxon>Bacillati</taxon>
        <taxon>Bacillota</taxon>
        <taxon>Bacilli</taxon>
        <taxon>Bacillales</taxon>
        <taxon>Bacillaceae</taxon>
        <taxon>Bacillus</taxon>
        <taxon>Bacillus cereus group</taxon>
    </lineage>
</organism>
<dbReference type="PANTHER" id="PTHR23028">
    <property type="entry name" value="ACETYLTRANSFERASE"/>
    <property type="match status" value="1"/>
</dbReference>
<comment type="subcellular location">
    <subcellularLocation>
        <location evidence="1">Membrane</location>
    </subcellularLocation>
</comment>
<evidence type="ECO:0000256" key="1">
    <source>
        <dbReference type="ARBA" id="ARBA00004370"/>
    </source>
</evidence>
<feature type="transmembrane region" description="Helical" evidence="3">
    <location>
        <begin position="51"/>
        <end position="78"/>
    </location>
</feature>
<feature type="transmembrane region" description="Helical" evidence="3">
    <location>
        <begin position="247"/>
        <end position="266"/>
    </location>
</feature>